<dbReference type="PANTHER" id="PTHR11662">
    <property type="entry name" value="SOLUTE CARRIER FAMILY 17"/>
    <property type="match status" value="1"/>
</dbReference>
<accession>A0A3R7PMM9</accession>
<comment type="caution">
    <text evidence="6">The sequence shown here is derived from an EMBL/GenBank/DDBJ whole genome shotgun (WGS) entry which is preliminary data.</text>
</comment>
<dbReference type="STRING" id="6689.A0A3R7PMM9"/>
<dbReference type="EMBL" id="QCYY01002296">
    <property type="protein sequence ID" value="ROT71454.1"/>
    <property type="molecule type" value="Genomic_DNA"/>
</dbReference>
<sequence>MTYESPYDEEVEVIPLLRREKQTGWRWSPRYTVAVLGCLGILVEYCQRVNLSIAIVAMAGSSGTNGSHTLDVCPDSHNSSSGAPTQQPLLQPLRAAEFAHWDSRTQGLLLSSFFWGYAATQRRGGRGRSTWGGRWCSAPASSPRRSCRSSRPSAPAPTCSSSWPSGSCRDSYRA</sequence>
<evidence type="ECO:0000256" key="1">
    <source>
        <dbReference type="ARBA" id="ARBA00004141"/>
    </source>
</evidence>
<evidence type="ECO:0000256" key="2">
    <source>
        <dbReference type="ARBA" id="ARBA00022692"/>
    </source>
</evidence>
<comment type="subcellular location">
    <subcellularLocation>
        <location evidence="1">Membrane</location>
        <topology evidence="1">Multi-pass membrane protein</topology>
    </subcellularLocation>
</comment>
<evidence type="ECO:0000256" key="3">
    <source>
        <dbReference type="ARBA" id="ARBA00022989"/>
    </source>
</evidence>
<keyword evidence="7" id="KW-1185">Reference proteome</keyword>
<dbReference type="AlphaFoldDB" id="A0A3R7PMM9"/>
<reference evidence="6 7" key="2">
    <citation type="submission" date="2019-01" db="EMBL/GenBank/DDBJ databases">
        <title>The decoding of complex shrimp genome reveals the adaptation for benthos swimmer, frequently molting mechanism and breeding impact on genome.</title>
        <authorList>
            <person name="Sun Y."/>
            <person name="Gao Y."/>
            <person name="Yu Y."/>
        </authorList>
    </citation>
    <scope>NUCLEOTIDE SEQUENCE [LARGE SCALE GENOMIC DNA]</scope>
    <source>
        <tissue evidence="6">Muscle</tissue>
    </source>
</reference>
<gene>
    <name evidence="6" type="ORF">C7M84_010230</name>
</gene>
<dbReference type="GO" id="GO:0016020">
    <property type="term" value="C:membrane"/>
    <property type="evidence" value="ECO:0007669"/>
    <property type="project" value="UniProtKB-SubCell"/>
</dbReference>
<name>A0A3R7PMM9_PENVA</name>
<evidence type="ECO:0000313" key="7">
    <source>
        <dbReference type="Proteomes" id="UP000283509"/>
    </source>
</evidence>
<evidence type="ECO:0000256" key="5">
    <source>
        <dbReference type="SAM" id="MobiDB-lite"/>
    </source>
</evidence>
<dbReference type="Proteomes" id="UP000283509">
    <property type="component" value="Unassembled WGS sequence"/>
</dbReference>
<dbReference type="InterPro" id="IPR036259">
    <property type="entry name" value="MFS_trans_sf"/>
</dbReference>
<organism evidence="6 7">
    <name type="scientific">Penaeus vannamei</name>
    <name type="common">Whiteleg shrimp</name>
    <name type="synonym">Litopenaeus vannamei</name>
    <dbReference type="NCBI Taxonomy" id="6689"/>
    <lineage>
        <taxon>Eukaryota</taxon>
        <taxon>Metazoa</taxon>
        <taxon>Ecdysozoa</taxon>
        <taxon>Arthropoda</taxon>
        <taxon>Crustacea</taxon>
        <taxon>Multicrustacea</taxon>
        <taxon>Malacostraca</taxon>
        <taxon>Eumalacostraca</taxon>
        <taxon>Eucarida</taxon>
        <taxon>Decapoda</taxon>
        <taxon>Dendrobranchiata</taxon>
        <taxon>Penaeoidea</taxon>
        <taxon>Penaeidae</taxon>
        <taxon>Penaeus</taxon>
    </lineage>
</organism>
<keyword evidence="3" id="KW-1133">Transmembrane helix</keyword>
<evidence type="ECO:0000313" key="6">
    <source>
        <dbReference type="EMBL" id="ROT71454.1"/>
    </source>
</evidence>
<dbReference type="GO" id="GO:0022857">
    <property type="term" value="F:transmembrane transporter activity"/>
    <property type="evidence" value="ECO:0007669"/>
    <property type="project" value="TreeGrafter"/>
</dbReference>
<dbReference type="InterPro" id="IPR050382">
    <property type="entry name" value="MFS_Na/Anion_cotransporter"/>
</dbReference>
<dbReference type="SUPFAM" id="SSF103473">
    <property type="entry name" value="MFS general substrate transporter"/>
    <property type="match status" value="1"/>
</dbReference>
<keyword evidence="4" id="KW-0472">Membrane</keyword>
<dbReference type="GO" id="GO:0006820">
    <property type="term" value="P:monoatomic anion transport"/>
    <property type="evidence" value="ECO:0007669"/>
    <property type="project" value="TreeGrafter"/>
</dbReference>
<proteinExistence type="predicted"/>
<feature type="compositionally biased region" description="Low complexity" evidence="5">
    <location>
        <begin position="137"/>
        <end position="165"/>
    </location>
</feature>
<protein>
    <submittedName>
        <fullName evidence="6">Sialin</fullName>
    </submittedName>
</protein>
<evidence type="ECO:0000256" key="4">
    <source>
        <dbReference type="ARBA" id="ARBA00023136"/>
    </source>
</evidence>
<feature type="region of interest" description="Disordered" evidence="5">
    <location>
        <begin position="137"/>
        <end position="174"/>
    </location>
</feature>
<keyword evidence="2" id="KW-0812">Transmembrane</keyword>
<dbReference type="PANTHER" id="PTHR11662:SF399">
    <property type="entry name" value="FI19708P1-RELATED"/>
    <property type="match status" value="1"/>
</dbReference>
<dbReference type="OrthoDB" id="2985014at2759"/>
<reference evidence="6 7" key="1">
    <citation type="submission" date="2018-04" db="EMBL/GenBank/DDBJ databases">
        <authorList>
            <person name="Zhang X."/>
            <person name="Yuan J."/>
            <person name="Li F."/>
            <person name="Xiang J."/>
        </authorList>
    </citation>
    <scope>NUCLEOTIDE SEQUENCE [LARGE SCALE GENOMIC DNA]</scope>
    <source>
        <tissue evidence="6">Muscle</tissue>
    </source>
</reference>